<sequence length="73" mass="8500">MKIPDRANYGHSLNMTGYAHLEPPQLRKNTREAEYLHVWAEPVFSLVHQGSLDEKGWWRRVSLDHGTVWQGSN</sequence>
<gene>
    <name evidence="1" type="ORF">SDC9_201637</name>
</gene>
<name>A0A645IRH6_9ZZZZ</name>
<organism evidence="1">
    <name type="scientific">bioreactor metagenome</name>
    <dbReference type="NCBI Taxonomy" id="1076179"/>
    <lineage>
        <taxon>unclassified sequences</taxon>
        <taxon>metagenomes</taxon>
        <taxon>ecological metagenomes</taxon>
    </lineage>
</organism>
<dbReference type="EMBL" id="VSSQ01121679">
    <property type="protein sequence ID" value="MPN53968.1"/>
    <property type="molecule type" value="Genomic_DNA"/>
</dbReference>
<reference evidence="1" key="1">
    <citation type="submission" date="2019-08" db="EMBL/GenBank/DDBJ databases">
        <authorList>
            <person name="Kucharzyk K."/>
            <person name="Murdoch R.W."/>
            <person name="Higgins S."/>
            <person name="Loffler F."/>
        </authorList>
    </citation>
    <scope>NUCLEOTIDE SEQUENCE</scope>
</reference>
<protein>
    <submittedName>
        <fullName evidence="1">Uncharacterized protein</fullName>
    </submittedName>
</protein>
<comment type="caution">
    <text evidence="1">The sequence shown here is derived from an EMBL/GenBank/DDBJ whole genome shotgun (WGS) entry which is preliminary data.</text>
</comment>
<proteinExistence type="predicted"/>
<dbReference type="AlphaFoldDB" id="A0A645IRH6"/>
<evidence type="ECO:0000313" key="1">
    <source>
        <dbReference type="EMBL" id="MPN53968.1"/>
    </source>
</evidence>
<accession>A0A645IRH6</accession>